<evidence type="ECO:0000256" key="1">
    <source>
        <dbReference type="ARBA" id="ARBA00004370"/>
    </source>
</evidence>
<dbReference type="Gene3D" id="3.10.20.310">
    <property type="entry name" value="membrane protein fhac"/>
    <property type="match status" value="1"/>
</dbReference>
<gene>
    <name evidence="11" type="ORF">N47_G33750</name>
</gene>
<keyword evidence="4" id="KW-0132">Cell division</keyword>
<dbReference type="GO" id="GO:0016020">
    <property type="term" value="C:membrane"/>
    <property type="evidence" value="ECO:0007669"/>
    <property type="project" value="UniProtKB-SubCell"/>
</dbReference>
<keyword evidence="6 9" id="KW-1133">Transmembrane helix</keyword>
<protein>
    <recommendedName>
        <fullName evidence="10">POTRA domain-containing protein</fullName>
    </recommendedName>
</protein>
<dbReference type="InterPro" id="IPR013685">
    <property type="entry name" value="POTRA_FtsQ_type"/>
</dbReference>
<organism evidence="11">
    <name type="scientific">uncultured Desulfobacterium sp</name>
    <dbReference type="NCBI Taxonomy" id="201089"/>
    <lineage>
        <taxon>Bacteria</taxon>
        <taxon>Pseudomonadati</taxon>
        <taxon>Thermodesulfobacteriota</taxon>
        <taxon>Desulfobacteria</taxon>
        <taxon>Desulfobacterales</taxon>
        <taxon>Desulfobacteriaceae</taxon>
        <taxon>Desulfobacterium</taxon>
        <taxon>environmental samples</taxon>
    </lineage>
</organism>
<evidence type="ECO:0000259" key="10">
    <source>
        <dbReference type="PROSITE" id="PS51779"/>
    </source>
</evidence>
<evidence type="ECO:0000256" key="4">
    <source>
        <dbReference type="ARBA" id="ARBA00022618"/>
    </source>
</evidence>
<dbReference type="InterPro" id="IPR026579">
    <property type="entry name" value="FtsQ"/>
</dbReference>
<keyword evidence="5 9" id="KW-0812">Transmembrane</keyword>
<comment type="subcellular location">
    <subcellularLocation>
        <location evidence="1">Membrane</location>
    </subcellularLocation>
</comment>
<keyword evidence="8" id="KW-0131">Cell cycle</keyword>
<evidence type="ECO:0000313" key="11">
    <source>
        <dbReference type="EMBL" id="CBX28051.1"/>
    </source>
</evidence>
<evidence type="ECO:0000256" key="2">
    <source>
        <dbReference type="ARBA" id="ARBA00022475"/>
    </source>
</evidence>
<keyword evidence="2" id="KW-1003">Cell membrane</keyword>
<name>E1YBV7_9BACT</name>
<dbReference type="GO" id="GO:0090529">
    <property type="term" value="P:cell septum assembly"/>
    <property type="evidence" value="ECO:0007669"/>
    <property type="project" value="InterPro"/>
</dbReference>
<dbReference type="AlphaFoldDB" id="E1YBV7"/>
<proteinExistence type="predicted"/>
<sequence length="306" mass="35021">MEFKRSRNKTHKNRFNRKRRIASVKERIVFNLKIIFILTLVPALSIVFIFIHDCITQSEYFTAKTIEIKGNLVLSKEEILKKSGINPGDSIFAINISKVRRNILANPWMAEVEVTRKIPSSITITVKEHNCLAVVDLGKKYLLNDQGNIFKYKENSEAEGLPLIQGLSYSDFDLNGRRTTAFDAVKTVLTLGLEPECILPNSKIKLIQVDREIGLTLIAFDENRIIKLGYGNYQGKYERLKNVCNQVNNEMNFQNFETIYLDNGLYRIVICPAIELPSDEIDNSVEPKTKSREKQAKFVFKSPLIA</sequence>
<evidence type="ECO:0000256" key="6">
    <source>
        <dbReference type="ARBA" id="ARBA00022989"/>
    </source>
</evidence>
<reference evidence="11" key="1">
    <citation type="journal article" date="2011" name="Environ. Microbiol.">
        <title>Genomic insights into the metabolic potential of the polycyclic aromatic hydrocarbon degrading sulfate-reducing Deltaproteobacterium N47.</title>
        <authorList>
            <person name="Bergmann F."/>
            <person name="Selesi D."/>
            <person name="Weinmaier T."/>
            <person name="Tischler P."/>
            <person name="Rattei T."/>
            <person name="Meckenstock R.U."/>
        </authorList>
    </citation>
    <scope>NUCLEOTIDE SEQUENCE</scope>
</reference>
<evidence type="ECO:0000256" key="3">
    <source>
        <dbReference type="ARBA" id="ARBA00022519"/>
    </source>
</evidence>
<accession>E1YBV7</accession>
<dbReference type="PANTHER" id="PTHR35851">
    <property type="entry name" value="CELL DIVISION PROTEIN FTSQ"/>
    <property type="match status" value="1"/>
</dbReference>
<dbReference type="PANTHER" id="PTHR35851:SF1">
    <property type="entry name" value="CELL DIVISION PROTEIN FTSQ"/>
    <property type="match status" value="1"/>
</dbReference>
<feature type="transmembrane region" description="Helical" evidence="9">
    <location>
        <begin position="28"/>
        <end position="51"/>
    </location>
</feature>
<keyword evidence="7 9" id="KW-0472">Membrane</keyword>
<evidence type="ECO:0000256" key="8">
    <source>
        <dbReference type="ARBA" id="ARBA00023306"/>
    </source>
</evidence>
<dbReference type="EMBL" id="FR695868">
    <property type="protein sequence ID" value="CBX28051.1"/>
    <property type="molecule type" value="Genomic_DNA"/>
</dbReference>
<evidence type="ECO:0000256" key="5">
    <source>
        <dbReference type="ARBA" id="ARBA00022692"/>
    </source>
</evidence>
<dbReference type="Pfam" id="PF08478">
    <property type="entry name" value="POTRA_1"/>
    <property type="match status" value="1"/>
</dbReference>
<dbReference type="PROSITE" id="PS51779">
    <property type="entry name" value="POTRA"/>
    <property type="match status" value="1"/>
</dbReference>
<feature type="domain" description="POTRA" evidence="10">
    <location>
        <begin position="61"/>
        <end position="129"/>
    </location>
</feature>
<keyword evidence="3" id="KW-0997">Cell inner membrane</keyword>
<dbReference type="Pfam" id="PF03799">
    <property type="entry name" value="FtsQ_DivIB_C"/>
    <property type="match status" value="1"/>
</dbReference>
<dbReference type="InterPro" id="IPR005548">
    <property type="entry name" value="Cell_div_FtsQ/DivIB_C"/>
</dbReference>
<evidence type="ECO:0000256" key="9">
    <source>
        <dbReference type="SAM" id="Phobius"/>
    </source>
</evidence>
<evidence type="ECO:0000256" key="7">
    <source>
        <dbReference type="ARBA" id="ARBA00023136"/>
    </source>
</evidence>
<dbReference type="InterPro" id="IPR034746">
    <property type="entry name" value="POTRA"/>
</dbReference>